<dbReference type="FunFam" id="1.20.58.60:FF:000013">
    <property type="entry name" value="Spectrin alpha chain, non-erythrocytic 1"/>
    <property type="match status" value="1"/>
</dbReference>
<dbReference type="AlphaFoldDB" id="A0A6G4ZWG4"/>
<dbReference type="VEuPathDB" id="VectorBase:LOC119166850"/>
<dbReference type="Pfam" id="PF00435">
    <property type="entry name" value="Spectrin"/>
    <property type="match status" value="2"/>
</dbReference>
<evidence type="ECO:0000256" key="1">
    <source>
        <dbReference type="ARBA" id="ARBA00022737"/>
    </source>
</evidence>
<dbReference type="Gene3D" id="1.20.58.60">
    <property type="match status" value="2"/>
</dbReference>
<dbReference type="InterPro" id="IPR002017">
    <property type="entry name" value="Spectrin_repeat"/>
</dbReference>
<dbReference type="EMBL" id="GIKN01000013">
    <property type="protein sequence ID" value="NIE42286.1"/>
    <property type="molecule type" value="Transcribed_RNA"/>
</dbReference>
<proteinExistence type="predicted"/>
<name>A0A6G4ZWG4_RHIMP</name>
<reference evidence="2" key="1">
    <citation type="submission" date="2020-03" db="EMBL/GenBank/DDBJ databases">
        <title>A transcriptome and proteome of the tick Rhipicephalus microplus shaped by the genetic composition of its hosts and developmental stage.</title>
        <authorList>
            <person name="Garcia G.R."/>
            <person name="Ribeiro J.M.C."/>
            <person name="Maruyama S.R."/>
            <person name="Gardinasse L.G."/>
            <person name="Nelson K."/>
            <person name="Ferreira B.R."/>
            <person name="Andrade T.G."/>
            <person name="Santos I.K.F.M."/>
        </authorList>
    </citation>
    <scope>NUCLEOTIDE SEQUENCE</scope>
    <source>
        <strain evidence="2">NSGR</strain>
        <tissue evidence="2">Salivary glands</tissue>
    </source>
</reference>
<dbReference type="SMART" id="SM00150">
    <property type="entry name" value="SPEC"/>
    <property type="match status" value="1"/>
</dbReference>
<keyword evidence="1" id="KW-0677">Repeat</keyword>
<organism evidence="2">
    <name type="scientific">Rhipicephalus microplus</name>
    <name type="common">Cattle tick</name>
    <name type="synonym">Boophilus microplus</name>
    <dbReference type="NCBI Taxonomy" id="6941"/>
    <lineage>
        <taxon>Eukaryota</taxon>
        <taxon>Metazoa</taxon>
        <taxon>Ecdysozoa</taxon>
        <taxon>Arthropoda</taxon>
        <taxon>Chelicerata</taxon>
        <taxon>Arachnida</taxon>
        <taxon>Acari</taxon>
        <taxon>Parasitiformes</taxon>
        <taxon>Ixodida</taxon>
        <taxon>Ixodoidea</taxon>
        <taxon>Ixodidae</taxon>
        <taxon>Rhipicephalinae</taxon>
        <taxon>Rhipicephalus</taxon>
        <taxon>Boophilus</taxon>
    </lineage>
</organism>
<sequence>MMALVSSDELANDVTGAEALLERHLEHRTEIDARAGTFQAFEMFGQQLLQNGHYASAEIQQKLDMMTEARKELEKAWIARRVKVDQCLDLQLFYRDCEQAENWMASREAFLGSDDMGGDNVEALIKKHEDFDKAISAQEEIQFSACSQSR</sequence>
<dbReference type="PANTHER" id="PTHR11915">
    <property type="entry name" value="SPECTRIN/FILAMIN RELATED CYTOSKELETAL PROTEIN"/>
    <property type="match status" value="1"/>
</dbReference>
<protein>
    <submittedName>
        <fullName evidence="2">Putative alpha-spectrin</fullName>
    </submittedName>
</protein>
<dbReference type="InterPro" id="IPR018159">
    <property type="entry name" value="Spectrin/alpha-actinin"/>
</dbReference>
<dbReference type="CDD" id="cd00176">
    <property type="entry name" value="SPEC"/>
    <property type="match status" value="1"/>
</dbReference>
<dbReference type="OrthoDB" id="9942256at2759"/>
<accession>A0A6G4ZWG4</accession>
<dbReference type="SUPFAM" id="SSF46966">
    <property type="entry name" value="Spectrin repeat"/>
    <property type="match status" value="2"/>
</dbReference>
<evidence type="ECO:0000313" key="2">
    <source>
        <dbReference type="EMBL" id="NIE42286.1"/>
    </source>
</evidence>